<dbReference type="AlphaFoldDB" id="A0ABC8UNZ7"/>
<reference evidence="2 3" key="1">
    <citation type="submission" date="2024-02" db="EMBL/GenBank/DDBJ databases">
        <authorList>
            <person name="Vignale AGUSTIN F."/>
            <person name="Sosa J E."/>
            <person name="Modenutti C."/>
        </authorList>
    </citation>
    <scope>NUCLEOTIDE SEQUENCE [LARGE SCALE GENOMIC DNA]</scope>
</reference>
<proteinExistence type="predicted"/>
<dbReference type="EMBL" id="CAUOFW020008406">
    <property type="protein sequence ID" value="CAK9182697.1"/>
    <property type="molecule type" value="Genomic_DNA"/>
</dbReference>
<feature type="region of interest" description="Disordered" evidence="1">
    <location>
        <begin position="49"/>
        <end position="71"/>
    </location>
</feature>
<sequence length="152" mass="15818">MNLVCLTSPRSKIAKVMAAELVVAVLGGVGVDASVHGLKDDVAAPPVRPASAAASLERPASSEGDELDGSNDEHVDAHYVSVASEYIGVGWFDIWLDFAGVEVLVDEVEDELNHSVSAEVKVLPRTVSASCRVLYGSIDVGGGGSGDREGWL</sequence>
<comment type="caution">
    <text evidence="2">The sequence shown here is derived from an EMBL/GenBank/DDBJ whole genome shotgun (WGS) entry which is preliminary data.</text>
</comment>
<keyword evidence="3" id="KW-1185">Reference proteome</keyword>
<evidence type="ECO:0000256" key="1">
    <source>
        <dbReference type="SAM" id="MobiDB-lite"/>
    </source>
</evidence>
<dbReference type="Proteomes" id="UP001642360">
    <property type="component" value="Unassembled WGS sequence"/>
</dbReference>
<name>A0ABC8UNZ7_9AQUA</name>
<evidence type="ECO:0000313" key="2">
    <source>
        <dbReference type="EMBL" id="CAK9182697.1"/>
    </source>
</evidence>
<evidence type="ECO:0000313" key="3">
    <source>
        <dbReference type="Proteomes" id="UP001642360"/>
    </source>
</evidence>
<accession>A0ABC8UNZ7</accession>
<organism evidence="2 3">
    <name type="scientific">Ilex paraguariensis</name>
    <name type="common">yerba mate</name>
    <dbReference type="NCBI Taxonomy" id="185542"/>
    <lineage>
        <taxon>Eukaryota</taxon>
        <taxon>Viridiplantae</taxon>
        <taxon>Streptophyta</taxon>
        <taxon>Embryophyta</taxon>
        <taxon>Tracheophyta</taxon>
        <taxon>Spermatophyta</taxon>
        <taxon>Magnoliopsida</taxon>
        <taxon>eudicotyledons</taxon>
        <taxon>Gunneridae</taxon>
        <taxon>Pentapetalae</taxon>
        <taxon>asterids</taxon>
        <taxon>campanulids</taxon>
        <taxon>Aquifoliales</taxon>
        <taxon>Aquifoliaceae</taxon>
        <taxon>Ilex</taxon>
    </lineage>
</organism>
<protein>
    <submittedName>
        <fullName evidence="2">Uncharacterized protein</fullName>
    </submittedName>
</protein>
<gene>
    <name evidence="2" type="ORF">ILEXP_LOCUS52917</name>
</gene>